<protein>
    <submittedName>
        <fullName evidence="1">Uncharacterized protein</fullName>
    </submittedName>
</protein>
<comment type="caution">
    <text evidence="1">The sequence shown here is derived from an EMBL/GenBank/DDBJ whole genome shotgun (WGS) entry which is preliminary data.</text>
</comment>
<name>A0A0N0GFD4_PSESX</name>
<reference evidence="1 2" key="1">
    <citation type="submission" date="2015-07" db="EMBL/GenBank/DDBJ databases">
        <authorList>
            <person name="Noorani M."/>
        </authorList>
    </citation>
    <scope>NUCLEOTIDE SEQUENCE [LARGE SCALE GENOMIC DNA]</scope>
    <source>
        <strain evidence="1 2">0788_9</strain>
    </source>
</reference>
<proteinExistence type="predicted"/>
<sequence>MSNPAINTVTALQGVQKPLYLVSQSNYIGLQGLVEEVMNAVSFFEGLRF</sequence>
<reference evidence="1 2" key="2">
    <citation type="submission" date="2015-10" db="EMBL/GenBank/DDBJ databases">
        <title>Comparative genomics and high-throughput reverse genetic screens identify a new phytobacterial MAMP and an Arabidopsis receptor required for immune elicitation.</title>
        <authorList>
            <person name="Mott G.A."/>
            <person name="Thakur S."/>
            <person name="Wang P.W."/>
            <person name="Desveaux D."/>
            <person name="Guttman D.S."/>
        </authorList>
    </citation>
    <scope>NUCLEOTIDE SEQUENCE [LARGE SCALE GENOMIC DNA]</scope>
    <source>
        <strain evidence="1 2">0788_9</strain>
    </source>
</reference>
<dbReference type="Proteomes" id="UP000037891">
    <property type="component" value="Unassembled WGS sequence"/>
</dbReference>
<gene>
    <name evidence="1" type="ORF">ABJ99_4879</name>
</gene>
<dbReference type="EMBL" id="LGLN01000043">
    <property type="protein sequence ID" value="KPC31063.1"/>
    <property type="molecule type" value="Genomic_DNA"/>
</dbReference>
<accession>A0A0N0GFD4</accession>
<dbReference type="AlphaFoldDB" id="A0A0N0GFD4"/>
<organism evidence="1 2">
    <name type="scientific">Pseudomonas syringae pv. cilantro</name>
    <dbReference type="NCBI Taxonomy" id="81035"/>
    <lineage>
        <taxon>Bacteria</taxon>
        <taxon>Pseudomonadati</taxon>
        <taxon>Pseudomonadota</taxon>
        <taxon>Gammaproteobacteria</taxon>
        <taxon>Pseudomonadales</taxon>
        <taxon>Pseudomonadaceae</taxon>
        <taxon>Pseudomonas</taxon>
        <taxon>Pseudomonas syringae</taxon>
    </lineage>
</organism>
<evidence type="ECO:0000313" key="1">
    <source>
        <dbReference type="EMBL" id="KPC31063.1"/>
    </source>
</evidence>
<evidence type="ECO:0000313" key="2">
    <source>
        <dbReference type="Proteomes" id="UP000037891"/>
    </source>
</evidence>